<accession>A0A0V0YGL6</accession>
<feature type="region of interest" description="Disordered" evidence="1">
    <location>
        <begin position="46"/>
        <end position="72"/>
    </location>
</feature>
<protein>
    <submittedName>
        <fullName evidence="2">Uncharacterized protein</fullName>
    </submittedName>
</protein>
<evidence type="ECO:0000313" key="3">
    <source>
        <dbReference type="Proteomes" id="UP000054815"/>
    </source>
</evidence>
<reference evidence="2 3" key="1">
    <citation type="submission" date="2015-01" db="EMBL/GenBank/DDBJ databases">
        <title>Evolution of Trichinella species and genotypes.</title>
        <authorList>
            <person name="Korhonen P.K."/>
            <person name="Edoardo P."/>
            <person name="Giuseppe L.R."/>
            <person name="Gasser R.B."/>
        </authorList>
    </citation>
    <scope>NUCLEOTIDE SEQUENCE [LARGE SCALE GENOMIC DNA]</scope>
    <source>
        <strain evidence="2">ISS141</strain>
    </source>
</reference>
<dbReference type="Proteomes" id="UP000054815">
    <property type="component" value="Unassembled WGS sequence"/>
</dbReference>
<feature type="region of interest" description="Disordered" evidence="1">
    <location>
        <begin position="1"/>
        <end position="21"/>
    </location>
</feature>
<feature type="compositionally biased region" description="Low complexity" evidence="1">
    <location>
        <begin position="1"/>
        <end position="15"/>
    </location>
</feature>
<evidence type="ECO:0000256" key="1">
    <source>
        <dbReference type="SAM" id="MobiDB-lite"/>
    </source>
</evidence>
<evidence type="ECO:0000313" key="2">
    <source>
        <dbReference type="EMBL" id="KRX99159.1"/>
    </source>
</evidence>
<organism evidence="2 3">
    <name type="scientific">Trichinella pseudospiralis</name>
    <name type="common">Parasitic roundworm</name>
    <dbReference type="NCBI Taxonomy" id="6337"/>
    <lineage>
        <taxon>Eukaryota</taxon>
        <taxon>Metazoa</taxon>
        <taxon>Ecdysozoa</taxon>
        <taxon>Nematoda</taxon>
        <taxon>Enoplea</taxon>
        <taxon>Dorylaimia</taxon>
        <taxon>Trichinellida</taxon>
        <taxon>Trichinellidae</taxon>
        <taxon>Trichinella</taxon>
    </lineage>
</organism>
<proteinExistence type="predicted"/>
<name>A0A0V0YGL6_TRIPS</name>
<dbReference type="STRING" id="6337.A0A0V0YGL6"/>
<dbReference type="AlphaFoldDB" id="A0A0V0YGL6"/>
<dbReference type="EMBL" id="JYDU01000016">
    <property type="protein sequence ID" value="KRX99159.1"/>
    <property type="molecule type" value="Genomic_DNA"/>
</dbReference>
<gene>
    <name evidence="2" type="ORF">T4E_10204</name>
</gene>
<comment type="caution">
    <text evidence="2">The sequence shown here is derived from an EMBL/GenBank/DDBJ whole genome shotgun (WGS) entry which is preliminary data.</text>
</comment>
<sequence>MTSLLAASLTPSSSKLLEKSRWRGPHSLTEVTGTSATNMEMRLDTCKQKKKMSVPARQDNQQDDRTTTNKSLVGMATKTARRWLQRIRVQRQVRKPREERTVVAAAPAPIEPTSPHAGLSEYAKVIRRQESVEKEWTEWISLTDRRYGYKRNEPGDEDGYARVKEVNGCAVEWRHERSDGLVDFNWMPILRLEFTVLNYTPFELLMQNSALASYSLPQCPAVPDPFLLYHHVQDDLADLRCIDKKLHGEIFPMEEVRPILPLGKSRYGKVFQCNIYGTIRVTAAMCKRATSALQQGLPPLYEVTVAALMITSISKS</sequence>